<keyword evidence="6" id="KW-1185">Reference proteome</keyword>
<dbReference type="PROSITE" id="PS51258">
    <property type="entry name" value="MHD1"/>
    <property type="match status" value="1"/>
</dbReference>
<dbReference type="InterPro" id="IPR000008">
    <property type="entry name" value="C2_dom"/>
</dbReference>
<dbReference type="Pfam" id="PF06292">
    <property type="entry name" value="MUN"/>
    <property type="match status" value="1"/>
</dbReference>
<dbReference type="OrthoDB" id="2015333at2759"/>
<name>A0A1U7LT75_NEOID</name>
<dbReference type="Proteomes" id="UP000186594">
    <property type="component" value="Unassembled WGS sequence"/>
</dbReference>
<dbReference type="Gene3D" id="1.10.357.50">
    <property type="match status" value="1"/>
</dbReference>
<evidence type="ECO:0000313" key="6">
    <source>
        <dbReference type="Proteomes" id="UP000186594"/>
    </source>
</evidence>
<evidence type="ECO:0000313" key="5">
    <source>
        <dbReference type="EMBL" id="OLL25875.1"/>
    </source>
</evidence>
<dbReference type="CDD" id="cd04043">
    <property type="entry name" value="C2_Munc13_fungal"/>
    <property type="match status" value="1"/>
</dbReference>
<feature type="domain" description="MHD2" evidence="4">
    <location>
        <begin position="1073"/>
        <end position="1189"/>
    </location>
</feature>
<dbReference type="Gene3D" id="1.20.58.1100">
    <property type="match status" value="1"/>
</dbReference>
<dbReference type="STRING" id="1198029.A0A1U7LT75"/>
<dbReference type="InterPro" id="IPR014770">
    <property type="entry name" value="Munc13_1"/>
</dbReference>
<feature type="domain" description="C2" evidence="2">
    <location>
        <begin position="850"/>
        <end position="971"/>
    </location>
</feature>
<dbReference type="InterPro" id="IPR014772">
    <property type="entry name" value="Munc13_dom-2"/>
</dbReference>
<protein>
    <recommendedName>
        <fullName evidence="7">C2 domain-containing protein</fullName>
    </recommendedName>
</protein>
<dbReference type="Gene3D" id="2.60.40.150">
    <property type="entry name" value="C2 domain"/>
    <property type="match status" value="1"/>
</dbReference>
<evidence type="ECO:0000259" key="4">
    <source>
        <dbReference type="PROSITE" id="PS51259"/>
    </source>
</evidence>
<evidence type="ECO:0000256" key="1">
    <source>
        <dbReference type="SAM" id="MobiDB-lite"/>
    </source>
</evidence>
<feature type="domain" description="MHD1" evidence="3">
    <location>
        <begin position="660"/>
        <end position="778"/>
    </location>
</feature>
<dbReference type="SUPFAM" id="SSF49562">
    <property type="entry name" value="C2 domain (Calcium/lipid-binding domain, CaLB)"/>
    <property type="match status" value="1"/>
</dbReference>
<dbReference type="InterPro" id="IPR052811">
    <property type="entry name" value="Glucose_resp_signaling"/>
</dbReference>
<dbReference type="EMBL" id="LXFE01000294">
    <property type="protein sequence ID" value="OLL25875.1"/>
    <property type="molecule type" value="Genomic_DNA"/>
</dbReference>
<dbReference type="PROSITE" id="PS51259">
    <property type="entry name" value="MHD2"/>
    <property type="match status" value="1"/>
</dbReference>
<evidence type="ECO:0000259" key="3">
    <source>
        <dbReference type="PROSITE" id="PS51258"/>
    </source>
</evidence>
<dbReference type="OMA" id="VLKSPKW"/>
<dbReference type="SMART" id="SM00239">
    <property type="entry name" value="C2"/>
    <property type="match status" value="1"/>
</dbReference>
<feature type="region of interest" description="Disordered" evidence="1">
    <location>
        <begin position="321"/>
        <end position="391"/>
    </location>
</feature>
<gene>
    <name evidence="5" type="ORF">NEOLI_001392</name>
</gene>
<dbReference type="InterPro" id="IPR010439">
    <property type="entry name" value="MUN_dom"/>
</dbReference>
<dbReference type="InterPro" id="IPR035892">
    <property type="entry name" value="C2_domain_sf"/>
</dbReference>
<reference evidence="5 6" key="1">
    <citation type="submission" date="2016-04" db="EMBL/GenBank/DDBJ databases">
        <title>Evolutionary innovation and constraint leading to complex multicellularity in the Ascomycota.</title>
        <authorList>
            <person name="Cisse O."/>
            <person name="Nguyen A."/>
            <person name="Hewitt D.A."/>
            <person name="Jedd G."/>
            <person name="Stajich J.E."/>
        </authorList>
    </citation>
    <scope>NUCLEOTIDE SEQUENCE [LARGE SCALE GENOMIC DNA]</scope>
    <source>
        <strain evidence="5 6">DAH-3</strain>
    </source>
</reference>
<proteinExistence type="predicted"/>
<organism evidence="5 6">
    <name type="scientific">Neolecta irregularis (strain DAH-3)</name>
    <dbReference type="NCBI Taxonomy" id="1198029"/>
    <lineage>
        <taxon>Eukaryota</taxon>
        <taxon>Fungi</taxon>
        <taxon>Dikarya</taxon>
        <taxon>Ascomycota</taxon>
        <taxon>Taphrinomycotina</taxon>
        <taxon>Neolectales</taxon>
        <taxon>Neolectaceae</taxon>
        <taxon>Neolecta</taxon>
    </lineage>
</organism>
<evidence type="ECO:0000259" key="2">
    <source>
        <dbReference type="PROSITE" id="PS50004"/>
    </source>
</evidence>
<accession>A0A1U7LT75</accession>
<dbReference type="PANTHER" id="PTHR47263">
    <property type="entry name" value="ADENYLATE CYCLASE ACTIVATION PROTEIN GIT1"/>
    <property type="match status" value="1"/>
</dbReference>
<comment type="caution">
    <text evidence="5">The sequence shown here is derived from an EMBL/GenBank/DDBJ whole genome shotgun (WGS) entry which is preliminary data.</text>
</comment>
<dbReference type="PANTHER" id="PTHR47263:SF1">
    <property type="entry name" value="C2 DOMAIN PROTEIN (AFU_ORTHOLOGUE AFUA_7G02350)"/>
    <property type="match status" value="1"/>
</dbReference>
<dbReference type="PROSITE" id="PS50004">
    <property type="entry name" value="C2"/>
    <property type="match status" value="1"/>
</dbReference>
<sequence length="1292" mass="149557">MSSKRRKGTAARRTTRIASVTNDQIYDYTLKAAYLAYLSDPATRRAIIAQSAHRITAPKSHKSTYVSAVTDILRDTENPGKNKLPKELVKILRVQLQNIFMGRHPNYNDPLVRATFGVFYGAYTEPRFYKRIKEDRNVEELTLIFVTSATNELRKRVEGDDWKPMIDRHIALFLRLIQDCMKQHNFASSHAELMNRLEGYEQKLLRNTGEILGQAPQSNDENIPFVSFKVVDMPLVQHVLTIFQKSAQVVQKSVNSLRDRYNEHIWLQDLKLYATKLNISSPDLPNVKDFESEEAYITWKERELQIISRLMLLMLQNNPSLNQTTPGEIRPSLLSSSTQEHSDPRPRSTSYPLDLLNRNITPHRERMSIHTDSPSEALANDPPQTPAENSISPTFAYIPDDPKSYYRQLVDICLSYDLTHDHIESHHEGLFTPQTSTLLSTCAETWRIQPHTQQIILLDVLRCKYDEAELENHHIQAAFEDFRSSDWDMTIWTIADTLMFGQILVRLNESLLRSLYDVLQHCFEEKPPPAGPILGILQEFIHPNPLFQESAPDLTGYCEQLKEGIQSKATEIYNSRVEKVWDELNLEVIHISQLAEDIMTDISRLDKRYKKKVLGHVDIVEAIADMLIPQFFNDADEILSRIKPYVLLDGKLMTSLEDMFELYMKMIEIRMIYEKKCRAMKINFDLEAFFQYAVQSWLETTDAKTSEWVDRAISMDKFVAEDDGQAHSSSVVDLFASFTQAVGTIKNLQWRDEYMNARFMTTLSKTIDRALSQYCRIIEEMFATEMFPPTVGSPDQAPHERWLSKAKDVFSQEKLEPFILTPTSCVQLNNIEFARMQLDNIEKSMDVDHQAEIILRNTTPTTDQARPERMVFTIKIVQAEDLKPCDLNGLSDPYVVLSDEHGHRLAKTRTIYASLNPRWEESFDVITDGPIWVAATVWDRDRIGDHDICGRCLLKLDPKYFGDYLPKEFWLDLDTQGRLLLRISMEGEKDDIQFYFGRAFRSLKRAENDMTRVIVDKMSDYIGYWLSRNIIKKLLNKPLIDISSVSNLFNRTKLTASFAYGGSSVALSDNEIENAIGPLLDYFETNFATLSGNLSDSASLMVMSRVWKEILVTIEDMMIPPLSDRPSDRKPLEEAEVDVLYKWLEFLRNYFNANGDGVPLDVLQTAKYREIMSLRFFYDQQTQTLIQECERIASESYDVWDNQQKNLRNKSVLNQRNLGTIRRHKQEKMVVQQLRPNDDALLRILRMRPEAELYLKERFRQRSRLNSQAVIETGIRKIAAKHGNKRSPKGEF</sequence>
<dbReference type="Pfam" id="PF00168">
    <property type="entry name" value="C2"/>
    <property type="match status" value="1"/>
</dbReference>
<evidence type="ECO:0008006" key="7">
    <source>
        <dbReference type="Google" id="ProtNLM"/>
    </source>
</evidence>